<evidence type="ECO:0000313" key="2">
    <source>
        <dbReference type="EMBL" id="MBP3954206.1"/>
    </source>
</evidence>
<dbReference type="InterPro" id="IPR011989">
    <property type="entry name" value="ARM-like"/>
</dbReference>
<dbReference type="InterPro" id="IPR016024">
    <property type="entry name" value="ARM-type_fold"/>
</dbReference>
<reference evidence="2 3" key="1">
    <citation type="submission" date="2021-04" db="EMBL/GenBank/DDBJ databases">
        <authorList>
            <person name="Ivanova A."/>
        </authorList>
    </citation>
    <scope>NUCLEOTIDE SEQUENCE [LARGE SCALE GENOMIC DNA]</scope>
    <source>
        <strain evidence="2 3">G18</strain>
    </source>
</reference>
<dbReference type="InterPro" id="IPR002372">
    <property type="entry name" value="PQQ_rpt_dom"/>
</dbReference>
<dbReference type="SUPFAM" id="SSF63829">
    <property type="entry name" value="Calcium-dependent phosphotriesterase"/>
    <property type="match status" value="1"/>
</dbReference>
<dbReference type="SUPFAM" id="SSF48371">
    <property type="entry name" value="ARM repeat"/>
    <property type="match status" value="1"/>
</dbReference>
<dbReference type="Proteomes" id="UP000676565">
    <property type="component" value="Unassembled WGS sequence"/>
</dbReference>
<evidence type="ECO:0000313" key="3">
    <source>
        <dbReference type="Proteomes" id="UP000676565"/>
    </source>
</evidence>
<keyword evidence="3" id="KW-1185">Reference proteome</keyword>
<comment type="caution">
    <text evidence="2">The sequence shown here is derived from an EMBL/GenBank/DDBJ whole genome shotgun (WGS) entry which is preliminary data.</text>
</comment>
<organism evidence="2 3">
    <name type="scientific">Gemmata palustris</name>
    <dbReference type="NCBI Taxonomy" id="2822762"/>
    <lineage>
        <taxon>Bacteria</taxon>
        <taxon>Pseudomonadati</taxon>
        <taxon>Planctomycetota</taxon>
        <taxon>Planctomycetia</taxon>
        <taxon>Gemmatales</taxon>
        <taxon>Gemmataceae</taxon>
        <taxon>Gemmata</taxon>
    </lineage>
</organism>
<evidence type="ECO:0000259" key="1">
    <source>
        <dbReference type="Pfam" id="PF13360"/>
    </source>
</evidence>
<dbReference type="Gene3D" id="1.25.10.10">
    <property type="entry name" value="Leucine-rich Repeat Variant"/>
    <property type="match status" value="1"/>
</dbReference>
<feature type="domain" description="Pyrrolo-quinoline quinone repeat" evidence="1">
    <location>
        <begin position="390"/>
        <end position="585"/>
    </location>
</feature>
<accession>A0ABS5BKH5</accession>
<dbReference type="InterPro" id="IPR015943">
    <property type="entry name" value="WD40/YVTN_repeat-like_dom_sf"/>
</dbReference>
<dbReference type="EMBL" id="JAGKQQ010000001">
    <property type="protein sequence ID" value="MBP3954206.1"/>
    <property type="molecule type" value="Genomic_DNA"/>
</dbReference>
<gene>
    <name evidence="2" type="ORF">J8F10_02710</name>
</gene>
<sequence>MRRHGMLFVVALPLVALLLVPVFGDDPIPVPIKRPARPPVGGTTAANAQLTDEGALKEAGLSATEAGPLIDYLKLRTLTDADQSKIGEVIARFGGDDYEERVKATEEVEKFGSAAIGPLKTAEKNTDPEIAYRARQALKRMEKVPHAAVAAAAARTLAKLKPSGAAAALIGFLPMADSDEVAEEIGAALVALAVADGKAEPALIKALDDKSVLRRSAAYVALIEGGPTTERIRIKDAFPLVKAAVAKEPDVDAKFRGMWALLLTSREKEFVPALIDLIPKLPRGRIWQLEEFLLQVAGADKPGARFGKSEESLAKAKAAWAAWWEKKGAEFDLVKFAFTPRITGHTDIIEFDPNSGRCQLITLGPDEKVKVKMGAVGVNQLSWPSDVKKLPNGNYLIAEQNGSRVTERDSTGRIVKSTSVSQPLTIDLLADGGMVVVCRNQVVQYDKAMKQVWMYSRQQYDIMGGRRLPNGDIVFVTQFNGNNQPNIYRLGAKDGKEIGKPLTLGRVQQYQSIDVVGEDKIMVCEGNRVVEYDLKTSKEGWKFDVNSASSCQRLPNGNTLIGFLEYNGTAGRAIEVDPSGEIVWEYRSKDSLQAIRAFRR</sequence>
<protein>
    <submittedName>
        <fullName evidence="2">PQQ-binding-like beta-propeller repeat protein</fullName>
    </submittedName>
</protein>
<proteinExistence type="predicted"/>
<dbReference type="Gene3D" id="2.130.10.10">
    <property type="entry name" value="YVTN repeat-like/Quinoprotein amine dehydrogenase"/>
    <property type="match status" value="1"/>
</dbReference>
<dbReference type="Pfam" id="PF13360">
    <property type="entry name" value="PQQ_2"/>
    <property type="match status" value="1"/>
</dbReference>
<name>A0ABS5BKH5_9BACT</name>
<dbReference type="RefSeq" id="WP_210652348.1">
    <property type="nucleotide sequence ID" value="NZ_JAGKQQ010000001.1"/>
</dbReference>